<evidence type="ECO:0000313" key="11">
    <source>
        <dbReference type="Proteomes" id="UP000186456"/>
    </source>
</evidence>
<keyword evidence="4" id="KW-0032">Aminotransferase</keyword>
<dbReference type="InterPro" id="IPR035490">
    <property type="entry name" value="GlmS/FrlB_SIS"/>
</dbReference>
<dbReference type="PANTHER" id="PTHR10937:SF0">
    <property type="entry name" value="GLUTAMINE--FRUCTOSE-6-PHOSPHATE TRANSAMINASE (ISOMERIZING)"/>
    <property type="match status" value="1"/>
</dbReference>
<dbReference type="CDD" id="cd05008">
    <property type="entry name" value="SIS_GlmS_GlmD_1"/>
    <property type="match status" value="1"/>
</dbReference>
<dbReference type="EC" id="2.6.1.16" evidence="2"/>
<dbReference type="InterPro" id="IPR005855">
    <property type="entry name" value="GFAT"/>
</dbReference>
<evidence type="ECO:0000256" key="7">
    <source>
        <dbReference type="ARBA" id="ARBA00022962"/>
    </source>
</evidence>
<dbReference type="Gene3D" id="3.60.20.10">
    <property type="entry name" value="Glutamine Phosphoribosylpyrophosphate, subunit 1, domain 1"/>
    <property type="match status" value="1"/>
</dbReference>
<dbReference type="PANTHER" id="PTHR10937">
    <property type="entry name" value="GLUCOSAMINE--FRUCTOSE-6-PHOSPHATE AMINOTRANSFERASE, ISOMERIZING"/>
    <property type="match status" value="1"/>
</dbReference>
<evidence type="ECO:0000259" key="9">
    <source>
        <dbReference type="PROSITE" id="PS51464"/>
    </source>
</evidence>
<evidence type="ECO:0000256" key="5">
    <source>
        <dbReference type="ARBA" id="ARBA00022679"/>
    </source>
</evidence>
<dbReference type="SUPFAM" id="SSF53697">
    <property type="entry name" value="SIS domain"/>
    <property type="match status" value="1"/>
</dbReference>
<reference evidence="10 11" key="1">
    <citation type="submission" date="2016-10" db="EMBL/GenBank/DDBJ databases">
        <authorList>
            <person name="de Groot N.N."/>
        </authorList>
    </citation>
    <scope>NUCLEOTIDE SEQUENCE [LARGE SCALE GENOMIC DNA]</scope>
    <source>
        <strain evidence="10 11">StLB037</strain>
    </source>
</reference>
<feature type="domain" description="SIS" evidence="9">
    <location>
        <begin position="289"/>
        <end position="426"/>
    </location>
</feature>
<protein>
    <recommendedName>
        <fullName evidence="3">Glutamine--fructose-6-phosphate aminotransferase [isomerizing]</fullName>
        <ecNumber evidence="2">2.6.1.16</ecNumber>
    </recommendedName>
</protein>
<proteinExistence type="predicted"/>
<dbReference type="NCBIfam" id="TIGR01135">
    <property type="entry name" value="glmS"/>
    <property type="match status" value="1"/>
</dbReference>
<dbReference type="GO" id="GO:0005829">
    <property type="term" value="C:cytosol"/>
    <property type="evidence" value="ECO:0007669"/>
    <property type="project" value="TreeGrafter"/>
</dbReference>
<dbReference type="Gene3D" id="3.40.50.10490">
    <property type="entry name" value="Glucose-6-phosphate isomerase like protein, domain 1"/>
    <property type="match status" value="2"/>
</dbReference>
<dbReference type="GO" id="GO:0004360">
    <property type="term" value="F:glutamine-fructose-6-phosphate transaminase (isomerizing) activity"/>
    <property type="evidence" value="ECO:0007669"/>
    <property type="project" value="UniProtKB-EC"/>
</dbReference>
<dbReference type="InterPro" id="IPR046348">
    <property type="entry name" value="SIS_dom_sf"/>
</dbReference>
<dbReference type="NCBIfam" id="NF001484">
    <property type="entry name" value="PRK00331.1"/>
    <property type="match status" value="1"/>
</dbReference>
<accession>A0A1H0NEA2</accession>
<dbReference type="PROSITE" id="PS51278">
    <property type="entry name" value="GATASE_TYPE_2"/>
    <property type="match status" value="1"/>
</dbReference>
<evidence type="ECO:0000256" key="1">
    <source>
        <dbReference type="ARBA" id="ARBA00001031"/>
    </source>
</evidence>
<dbReference type="InterPro" id="IPR035466">
    <property type="entry name" value="GlmS/AgaS_SIS"/>
</dbReference>
<dbReference type="AlphaFoldDB" id="A0A1H0NEA2"/>
<dbReference type="InterPro" id="IPR017932">
    <property type="entry name" value="GATase_2_dom"/>
</dbReference>
<feature type="domain" description="Glutamine amidotransferase type-2" evidence="8">
    <location>
        <begin position="2"/>
        <end position="222"/>
    </location>
</feature>
<evidence type="ECO:0000259" key="8">
    <source>
        <dbReference type="PROSITE" id="PS51278"/>
    </source>
</evidence>
<evidence type="ECO:0000256" key="6">
    <source>
        <dbReference type="ARBA" id="ARBA00022737"/>
    </source>
</evidence>
<keyword evidence="7" id="KW-0315">Glutamine amidotransferase</keyword>
<evidence type="ECO:0000256" key="2">
    <source>
        <dbReference type="ARBA" id="ARBA00012916"/>
    </source>
</evidence>
<dbReference type="GO" id="GO:0006002">
    <property type="term" value="P:fructose 6-phosphate metabolic process"/>
    <property type="evidence" value="ECO:0007669"/>
    <property type="project" value="TreeGrafter"/>
</dbReference>
<gene>
    <name evidence="10" type="ORF">SAMN04487788_1299</name>
</gene>
<dbReference type="GO" id="GO:0006047">
    <property type="term" value="P:UDP-N-acetylglucosamine metabolic process"/>
    <property type="evidence" value="ECO:0007669"/>
    <property type="project" value="TreeGrafter"/>
</dbReference>
<evidence type="ECO:0000313" key="10">
    <source>
        <dbReference type="EMBL" id="SDO90968.1"/>
    </source>
</evidence>
<dbReference type="InterPro" id="IPR001347">
    <property type="entry name" value="SIS_dom"/>
</dbReference>
<sequence>MCGITAYRGPTSAASRARSALERLEYRGYDSAGIAARYVDGTALHVRTLNGVASLTDAVRSGESGTDATTSAIGHTRWATHGGVSERNAHPIEDCSGRLFLVHNGIIENADLLRARLVADGHRFATDVDSEVIVHLLEQALRPGVGLGDALADIVTRLEGSWAIVALDSRSGSLAGTAHGSPLIFAEGEEGVYFASDVGAITPVVETFRVLEDDDVVEVDAGGMRWHRAGGSCRPRGLWPVPQTAYLSSKGRHRDHMGNEIDEQPAVARRVLEVLTPGIADGVLWRGAGLPPLDEVDRVTVIGCGTSLHAGRAVAGVFSRLGGLPTRTLVASEAAHEVWEPRTLVIALSQSGETADVLRALDGLPARGRTVLALTNNPSSTLARRADATLDCLAGPEIGVAATKTFIAQVLTGACLALSGLSVSSRADAMALDGDLRALAATPEALSAALDTWRGPAAKMAAEFVNAPGFLFIGRGSGLVYAAEGALKLKELSYRWTEHQPAGELKHGPLALVDAGTPVFVVDNGDPRLDVDVAEVLARGGRVLRVGERVLNVGGIPLHLPRTGPSWGPLETVVPLQMFARELALRLRRDVDKPRNLAKSVTVS</sequence>
<dbReference type="CDD" id="cd05009">
    <property type="entry name" value="SIS_GlmS_GlmD_2"/>
    <property type="match status" value="1"/>
</dbReference>
<name>A0A1H0NEA2_MICTS</name>
<comment type="catalytic activity">
    <reaction evidence="1">
        <text>D-fructose 6-phosphate + L-glutamine = D-glucosamine 6-phosphate + L-glutamate</text>
        <dbReference type="Rhea" id="RHEA:13237"/>
        <dbReference type="ChEBI" id="CHEBI:29985"/>
        <dbReference type="ChEBI" id="CHEBI:58359"/>
        <dbReference type="ChEBI" id="CHEBI:58725"/>
        <dbReference type="ChEBI" id="CHEBI:61527"/>
        <dbReference type="EC" id="2.6.1.16"/>
    </reaction>
</comment>
<keyword evidence="6" id="KW-0677">Repeat</keyword>
<dbReference type="PROSITE" id="PS51464">
    <property type="entry name" value="SIS"/>
    <property type="match status" value="2"/>
</dbReference>
<evidence type="ECO:0000256" key="4">
    <source>
        <dbReference type="ARBA" id="ARBA00022576"/>
    </source>
</evidence>
<dbReference type="Pfam" id="PF13522">
    <property type="entry name" value="GATase_6"/>
    <property type="match status" value="1"/>
</dbReference>
<dbReference type="Proteomes" id="UP000186456">
    <property type="component" value="Unassembled WGS sequence"/>
</dbReference>
<dbReference type="GO" id="GO:0097367">
    <property type="term" value="F:carbohydrate derivative binding"/>
    <property type="evidence" value="ECO:0007669"/>
    <property type="project" value="InterPro"/>
</dbReference>
<dbReference type="InterPro" id="IPR029055">
    <property type="entry name" value="Ntn_hydrolases_N"/>
</dbReference>
<feature type="domain" description="SIS" evidence="9">
    <location>
        <begin position="460"/>
        <end position="594"/>
    </location>
</feature>
<dbReference type="Pfam" id="PF01380">
    <property type="entry name" value="SIS"/>
    <property type="match status" value="2"/>
</dbReference>
<organism evidence="10 11">
    <name type="scientific">Microbacterium testaceum (strain StLB037)</name>
    <dbReference type="NCBI Taxonomy" id="979556"/>
    <lineage>
        <taxon>Bacteria</taxon>
        <taxon>Bacillati</taxon>
        <taxon>Actinomycetota</taxon>
        <taxon>Actinomycetes</taxon>
        <taxon>Micrococcales</taxon>
        <taxon>Microbacteriaceae</taxon>
        <taxon>Microbacterium</taxon>
    </lineage>
</organism>
<dbReference type="EMBL" id="FNJN01000003">
    <property type="protein sequence ID" value="SDO90968.1"/>
    <property type="molecule type" value="Genomic_DNA"/>
</dbReference>
<dbReference type="GO" id="GO:0006487">
    <property type="term" value="P:protein N-linked glycosylation"/>
    <property type="evidence" value="ECO:0007669"/>
    <property type="project" value="TreeGrafter"/>
</dbReference>
<dbReference type="SUPFAM" id="SSF56235">
    <property type="entry name" value="N-terminal nucleophile aminohydrolases (Ntn hydrolases)"/>
    <property type="match status" value="1"/>
</dbReference>
<dbReference type="RefSeq" id="WP_056232178.1">
    <property type="nucleotide sequence ID" value="NZ_FNJN01000003.1"/>
</dbReference>
<keyword evidence="5" id="KW-0808">Transferase</keyword>
<evidence type="ECO:0000256" key="3">
    <source>
        <dbReference type="ARBA" id="ARBA00016090"/>
    </source>
</evidence>